<dbReference type="KEGG" id="paun:MJA45_19905"/>
<dbReference type="GO" id="GO:0043565">
    <property type="term" value="F:sequence-specific DNA binding"/>
    <property type="evidence" value="ECO:0007669"/>
    <property type="project" value="InterPro"/>
</dbReference>
<keyword evidence="3" id="KW-0804">Transcription</keyword>
<organism evidence="5 6">
    <name type="scientific">Paenibacillus aurantius</name>
    <dbReference type="NCBI Taxonomy" id="2918900"/>
    <lineage>
        <taxon>Bacteria</taxon>
        <taxon>Bacillati</taxon>
        <taxon>Bacillota</taxon>
        <taxon>Bacilli</taxon>
        <taxon>Bacillales</taxon>
        <taxon>Paenibacillaceae</taxon>
        <taxon>Paenibacillus</taxon>
    </lineage>
</organism>
<sequence length="278" mass="31676">MTTIRFTVMPPPEALIQDVECIRLASHSGYQPLEVKVCPGGYPGLVFQLAADRKAAIESIAIRSGQTSDIPLLFLHGQGSQPSIMRFRGAPYTTIQVVFKPHALYSVFGWDASLFNQALSPPDGFGALDLQNQLEEQSSDEERINRLLHFLMVTKQQYGKQDELIERTLGYIREEIASVSVKELIAAFSISERQFQKRFLRAVGMTPQLFIRIRRVNEALRMMHSGEYERLSDVAYALNYYDQSHFIREMKSFSWVSPKHMTMRVSEFHSDLAGSSYL</sequence>
<dbReference type="Proteomes" id="UP001305702">
    <property type="component" value="Chromosome"/>
</dbReference>
<dbReference type="RefSeq" id="WP_315603643.1">
    <property type="nucleotide sequence ID" value="NZ_CP130318.1"/>
</dbReference>
<dbReference type="InterPro" id="IPR018060">
    <property type="entry name" value="HTH_AraC"/>
</dbReference>
<name>A0AA96RGB4_9BACL</name>
<dbReference type="PROSITE" id="PS01124">
    <property type="entry name" value="HTH_ARAC_FAMILY_2"/>
    <property type="match status" value="1"/>
</dbReference>
<dbReference type="InterPro" id="IPR050204">
    <property type="entry name" value="AraC_XylS_family_regulators"/>
</dbReference>
<dbReference type="Pfam" id="PF20240">
    <property type="entry name" value="DUF6597"/>
    <property type="match status" value="1"/>
</dbReference>
<evidence type="ECO:0000313" key="6">
    <source>
        <dbReference type="Proteomes" id="UP001305702"/>
    </source>
</evidence>
<dbReference type="InterPro" id="IPR046532">
    <property type="entry name" value="DUF6597"/>
</dbReference>
<gene>
    <name evidence="5" type="ORF">MJA45_19905</name>
</gene>
<evidence type="ECO:0000256" key="1">
    <source>
        <dbReference type="ARBA" id="ARBA00023015"/>
    </source>
</evidence>
<protein>
    <submittedName>
        <fullName evidence="5">AraC family transcriptional regulator</fullName>
    </submittedName>
</protein>
<dbReference type="Pfam" id="PF12833">
    <property type="entry name" value="HTH_18"/>
    <property type="match status" value="1"/>
</dbReference>
<evidence type="ECO:0000256" key="3">
    <source>
        <dbReference type="ARBA" id="ARBA00023163"/>
    </source>
</evidence>
<keyword evidence="1" id="KW-0805">Transcription regulation</keyword>
<dbReference type="EMBL" id="CP130318">
    <property type="protein sequence ID" value="WNQ09869.1"/>
    <property type="molecule type" value="Genomic_DNA"/>
</dbReference>
<evidence type="ECO:0000259" key="4">
    <source>
        <dbReference type="PROSITE" id="PS01124"/>
    </source>
</evidence>
<feature type="domain" description="HTH araC/xylS-type" evidence="4">
    <location>
        <begin position="166"/>
        <end position="264"/>
    </location>
</feature>
<evidence type="ECO:0000256" key="2">
    <source>
        <dbReference type="ARBA" id="ARBA00023125"/>
    </source>
</evidence>
<dbReference type="GO" id="GO:0003700">
    <property type="term" value="F:DNA-binding transcription factor activity"/>
    <property type="evidence" value="ECO:0007669"/>
    <property type="project" value="InterPro"/>
</dbReference>
<keyword evidence="2" id="KW-0238">DNA-binding</keyword>
<dbReference type="SMART" id="SM00342">
    <property type="entry name" value="HTH_ARAC"/>
    <property type="match status" value="1"/>
</dbReference>
<evidence type="ECO:0000313" key="5">
    <source>
        <dbReference type="EMBL" id="WNQ09869.1"/>
    </source>
</evidence>
<keyword evidence="6" id="KW-1185">Reference proteome</keyword>
<dbReference type="PANTHER" id="PTHR46796">
    <property type="entry name" value="HTH-TYPE TRANSCRIPTIONAL ACTIVATOR RHAS-RELATED"/>
    <property type="match status" value="1"/>
</dbReference>
<proteinExistence type="predicted"/>
<dbReference type="Gene3D" id="1.10.10.60">
    <property type="entry name" value="Homeodomain-like"/>
    <property type="match status" value="1"/>
</dbReference>
<reference evidence="5 6" key="1">
    <citation type="submission" date="2022-02" db="EMBL/GenBank/DDBJ databases">
        <title>Paenibacillus sp. MBLB1776 Whole Genome Shotgun Sequencing.</title>
        <authorList>
            <person name="Hwang C.Y."/>
            <person name="Cho E.-S."/>
            <person name="Seo M.-J."/>
        </authorList>
    </citation>
    <scope>NUCLEOTIDE SEQUENCE [LARGE SCALE GENOMIC DNA]</scope>
    <source>
        <strain evidence="5 6">MBLB1776</strain>
    </source>
</reference>
<accession>A0AA96RGB4</accession>
<dbReference type="AlphaFoldDB" id="A0AA96RGB4"/>
<dbReference type="PANTHER" id="PTHR46796:SF13">
    <property type="entry name" value="HTH-TYPE TRANSCRIPTIONAL ACTIVATOR RHAS"/>
    <property type="match status" value="1"/>
</dbReference>